<evidence type="ECO:0000313" key="2">
    <source>
        <dbReference type="EMBL" id="KPQ30494.1"/>
    </source>
</evidence>
<gene>
    <name evidence="2" type="ORF">HLUCCX14_00065</name>
</gene>
<evidence type="ECO:0000259" key="1">
    <source>
        <dbReference type="Pfam" id="PF04273"/>
    </source>
</evidence>
<dbReference type="NCBIfam" id="TIGR01244">
    <property type="entry name" value="TIGR01244 family sulfur transferase"/>
    <property type="match status" value="1"/>
</dbReference>
<accession>A0A0P7YLN3</accession>
<proteinExistence type="predicted"/>
<dbReference type="EMBL" id="LJZQ01000001">
    <property type="protein sequence ID" value="KPQ30494.1"/>
    <property type="molecule type" value="Genomic_DNA"/>
</dbReference>
<dbReference type="InterPro" id="IPR029021">
    <property type="entry name" value="Prot-tyrosine_phosphatase-like"/>
</dbReference>
<dbReference type="Pfam" id="PF04273">
    <property type="entry name" value="BLH_phosphatase"/>
    <property type="match status" value="1"/>
</dbReference>
<dbReference type="GO" id="GO:0016787">
    <property type="term" value="F:hydrolase activity"/>
    <property type="evidence" value="ECO:0007669"/>
    <property type="project" value="InterPro"/>
</dbReference>
<dbReference type="InterPro" id="IPR005939">
    <property type="entry name" value="BLH_phosphatase-like"/>
</dbReference>
<evidence type="ECO:0000313" key="3">
    <source>
        <dbReference type="Proteomes" id="UP000050416"/>
    </source>
</evidence>
<reference evidence="2 3" key="1">
    <citation type="submission" date="2015-09" db="EMBL/GenBank/DDBJ databases">
        <title>Identification and resolution of microdiversity through metagenomic sequencing of parallel consortia.</title>
        <authorList>
            <person name="Nelson W.C."/>
            <person name="Romine M.F."/>
            <person name="Lindemann S.R."/>
        </authorList>
    </citation>
    <scope>NUCLEOTIDE SEQUENCE [LARGE SCALE GENOMIC DNA]</scope>
    <source>
        <strain evidence="2">HL-55</strain>
    </source>
</reference>
<dbReference type="STRING" id="1305731.GCA_000934705_02707"/>
<protein>
    <recommendedName>
        <fullName evidence="1">Beta-lactamase hydrolase-like protein phosphatase-like domain-containing protein</fullName>
    </recommendedName>
</protein>
<dbReference type="AlphaFoldDB" id="A0A0P7YLN3"/>
<dbReference type="Gene3D" id="3.90.190.10">
    <property type="entry name" value="Protein tyrosine phosphatase superfamily"/>
    <property type="match status" value="1"/>
</dbReference>
<comment type="caution">
    <text evidence="2">The sequence shown here is derived from an EMBL/GenBank/DDBJ whole genome shotgun (WGS) entry which is preliminary data.</text>
</comment>
<dbReference type="OrthoDB" id="9802771at2"/>
<sequence length="140" mass="15454">MKVHFLEPGFAISDEVTLEDFPAIRRQGFKAVICNRRDGEEGYEREDIFRQAAEQAGLQWFCVPVASGEYTEADVDAFGKALDNAPSPILGFCRTGRRAVHMWAQSRALDPQCNIPMLLGAAHEAGHDPQPIRDLLGKAG</sequence>
<organism evidence="2 3">
    <name type="scientific">Marinobacter excellens HL-55</name>
    <dbReference type="NCBI Taxonomy" id="1305731"/>
    <lineage>
        <taxon>Bacteria</taxon>
        <taxon>Pseudomonadati</taxon>
        <taxon>Pseudomonadota</taxon>
        <taxon>Gammaproteobacteria</taxon>
        <taxon>Pseudomonadales</taxon>
        <taxon>Marinobacteraceae</taxon>
        <taxon>Marinobacter</taxon>
    </lineage>
</organism>
<dbReference type="PATRIC" id="fig|1305731.5.peg.1385"/>
<name>A0A0P7YLN3_9GAMM</name>
<dbReference type="SUPFAM" id="SSF52799">
    <property type="entry name" value="(Phosphotyrosine protein) phosphatases II"/>
    <property type="match status" value="1"/>
</dbReference>
<dbReference type="Proteomes" id="UP000050416">
    <property type="component" value="Unassembled WGS sequence"/>
</dbReference>
<feature type="domain" description="Beta-lactamase hydrolase-like protein phosphatase-like" evidence="1">
    <location>
        <begin position="4"/>
        <end position="109"/>
    </location>
</feature>